<dbReference type="PRINTS" id="PR00111">
    <property type="entry name" value="ABHYDROLASE"/>
</dbReference>
<dbReference type="EC" id="3.1.1.93" evidence="6"/>
<dbReference type="AlphaFoldDB" id="A0A383V9M7"/>
<keyword evidence="4" id="KW-0809">Transit peptide</keyword>
<gene>
    <name evidence="15" type="ORF">BQ4739_LOCUS2883</name>
</gene>
<evidence type="ECO:0000256" key="10">
    <source>
        <dbReference type="ARBA" id="ARBA00042704"/>
    </source>
</evidence>
<dbReference type="PANTHER" id="PTHR16138">
    <property type="entry name" value="MYCOPHENOLIC ACID ACYL-GLUCURONIDE ESTERASE, MITOCHONDRIAL"/>
    <property type="match status" value="1"/>
</dbReference>
<evidence type="ECO:0000256" key="1">
    <source>
        <dbReference type="ARBA" id="ARBA00004173"/>
    </source>
</evidence>
<evidence type="ECO:0000256" key="8">
    <source>
        <dbReference type="ARBA" id="ARBA00041520"/>
    </source>
</evidence>
<reference evidence="15 16" key="1">
    <citation type="submission" date="2016-10" db="EMBL/GenBank/DDBJ databases">
        <authorList>
            <person name="Cai Z."/>
        </authorList>
    </citation>
    <scope>NUCLEOTIDE SEQUENCE [LARGE SCALE GENOMIC DNA]</scope>
</reference>
<dbReference type="InterPro" id="IPR052382">
    <property type="entry name" value="ABHD10_acyl-thioesterase"/>
</dbReference>
<feature type="domain" description="Serine aminopeptidase S33" evidence="14">
    <location>
        <begin position="13"/>
        <end position="102"/>
    </location>
</feature>
<comment type="catalytic activity">
    <reaction evidence="12">
        <text>S-hexadecanoyl-L-cysteinyl-[protein] + H2O = L-cysteinyl-[protein] + hexadecanoate + H(+)</text>
        <dbReference type="Rhea" id="RHEA:19233"/>
        <dbReference type="Rhea" id="RHEA-COMP:10131"/>
        <dbReference type="Rhea" id="RHEA-COMP:11032"/>
        <dbReference type="ChEBI" id="CHEBI:7896"/>
        <dbReference type="ChEBI" id="CHEBI:15377"/>
        <dbReference type="ChEBI" id="CHEBI:15378"/>
        <dbReference type="ChEBI" id="CHEBI:29950"/>
        <dbReference type="ChEBI" id="CHEBI:74151"/>
        <dbReference type="EC" id="3.1.2.22"/>
    </reaction>
    <physiologicalReaction direction="left-to-right" evidence="12">
        <dbReference type="Rhea" id="RHEA:19234"/>
    </physiologicalReaction>
</comment>
<evidence type="ECO:0000313" key="15">
    <source>
        <dbReference type="EMBL" id="SZX62285.1"/>
    </source>
</evidence>
<evidence type="ECO:0000313" key="16">
    <source>
        <dbReference type="Proteomes" id="UP000256970"/>
    </source>
</evidence>
<comment type="function">
    <text evidence="11">Acts as an acyl-protein thioesterase that hydrolyzes fatty acids from acylated residues in proteins. Regulates the mitochondrial S-depalmitoylation of the nucleophilic active site residue of peroxiredoxin-5/PRDX5, a key antioxidant protein, therefore modulating mitochondrial antioxidant ability. Also catalyzes the deglucuronidation of mycophenolic acid acyl-glucuronide, an active metabolite of the immunosuppressant drug mycophenolate.</text>
</comment>
<dbReference type="Pfam" id="PF12146">
    <property type="entry name" value="Hydrolase_4"/>
    <property type="match status" value="1"/>
</dbReference>
<evidence type="ECO:0000256" key="7">
    <source>
        <dbReference type="ARBA" id="ARBA00039314"/>
    </source>
</evidence>
<evidence type="ECO:0000256" key="11">
    <source>
        <dbReference type="ARBA" id="ARBA00046047"/>
    </source>
</evidence>
<dbReference type="EC" id="3.1.2.22" evidence="2"/>
<protein>
    <recommendedName>
        <fullName evidence="7">Palmitoyl-protein thioesterase ABHD10, mitochondrial</fullName>
        <ecNumber evidence="6">3.1.1.93</ecNumber>
        <ecNumber evidence="2">3.1.2.22</ecNumber>
    </recommendedName>
    <alternativeName>
        <fullName evidence="9">Acyl-protein thioesterase ABHD10</fullName>
    </alternativeName>
    <alternativeName>
        <fullName evidence="10">Alpha/beta hydrolase domain-containing protein 10</fullName>
    </alternativeName>
    <alternativeName>
        <fullName evidence="8">Mycophenolic acid acyl-glucuronide esterase, mitochondrial</fullName>
    </alternativeName>
</protein>
<dbReference type="STRING" id="3088.A0A383V9M7"/>
<comment type="subcellular location">
    <subcellularLocation>
        <location evidence="1">Mitochondrion</location>
    </subcellularLocation>
</comment>
<dbReference type="InterPro" id="IPR000073">
    <property type="entry name" value="AB_hydrolase_1"/>
</dbReference>
<dbReference type="GO" id="GO:0004553">
    <property type="term" value="F:hydrolase activity, hydrolyzing O-glycosyl compounds"/>
    <property type="evidence" value="ECO:0007669"/>
    <property type="project" value="TreeGrafter"/>
</dbReference>
<dbReference type="EMBL" id="FNXT01000216">
    <property type="protein sequence ID" value="SZX62285.1"/>
    <property type="molecule type" value="Genomic_DNA"/>
</dbReference>
<evidence type="ECO:0000256" key="13">
    <source>
        <dbReference type="ARBA" id="ARBA00047972"/>
    </source>
</evidence>
<accession>A0A383V9M7</accession>
<evidence type="ECO:0000256" key="6">
    <source>
        <dbReference type="ARBA" id="ARBA00039132"/>
    </source>
</evidence>
<dbReference type="Proteomes" id="UP000256970">
    <property type="component" value="Unassembled WGS sequence"/>
</dbReference>
<dbReference type="GO" id="GO:0005739">
    <property type="term" value="C:mitochondrion"/>
    <property type="evidence" value="ECO:0007669"/>
    <property type="project" value="UniProtKB-SubCell"/>
</dbReference>
<evidence type="ECO:0000256" key="12">
    <source>
        <dbReference type="ARBA" id="ARBA00047409"/>
    </source>
</evidence>
<comment type="catalytic activity">
    <reaction evidence="13">
        <text>mycophenolic acid O-acyl-beta-D-glucuronide + H2O = mycophenolate + D-glucuronate + H(+)</text>
        <dbReference type="Rhea" id="RHEA:34179"/>
        <dbReference type="ChEBI" id="CHEBI:15377"/>
        <dbReference type="ChEBI" id="CHEBI:15378"/>
        <dbReference type="ChEBI" id="CHEBI:58720"/>
        <dbReference type="ChEBI" id="CHEBI:62932"/>
        <dbReference type="ChEBI" id="CHEBI:66982"/>
        <dbReference type="EC" id="3.1.1.93"/>
    </reaction>
    <physiologicalReaction direction="left-to-right" evidence="13">
        <dbReference type="Rhea" id="RHEA:34180"/>
    </physiologicalReaction>
</comment>
<dbReference type="InterPro" id="IPR022742">
    <property type="entry name" value="Hydrolase_4"/>
</dbReference>
<sequence>MSGTKARALEQHAQRHGFGYLCYDARGHGSSSDKFEDTDISHWYQDAVTAMSLAPCKRHVLVGSSFGGWQALHLAAQQPQQVAGLVLVAPALDITQQFWHGLSAEQQQQAQQTGRVSLGSSYMDDGQIMVKMQFFEAAKPFLLLDKLQQLQVSCPVRILHGVQDDTVPVATSQQLFEQLPARDMALTLVKDRDHRLSRKHDLQLLLSTVSDVLQHVAG</sequence>
<dbReference type="GO" id="GO:0102390">
    <property type="term" value="F:mycophenolic acid acyl-glucuronide esterase activity"/>
    <property type="evidence" value="ECO:0007669"/>
    <property type="project" value="UniProtKB-EC"/>
</dbReference>
<keyword evidence="5" id="KW-0496">Mitochondrion</keyword>
<proteinExistence type="predicted"/>
<dbReference type="Gene3D" id="3.40.50.1820">
    <property type="entry name" value="alpha/beta hydrolase"/>
    <property type="match status" value="1"/>
</dbReference>
<evidence type="ECO:0000256" key="2">
    <source>
        <dbReference type="ARBA" id="ARBA00012423"/>
    </source>
</evidence>
<dbReference type="InterPro" id="IPR029058">
    <property type="entry name" value="AB_hydrolase_fold"/>
</dbReference>
<evidence type="ECO:0000259" key="14">
    <source>
        <dbReference type="Pfam" id="PF12146"/>
    </source>
</evidence>
<dbReference type="SUPFAM" id="SSF53474">
    <property type="entry name" value="alpha/beta-Hydrolases"/>
    <property type="match status" value="1"/>
</dbReference>
<name>A0A383V9M7_TETOB</name>
<organism evidence="15 16">
    <name type="scientific">Tetradesmus obliquus</name>
    <name type="common">Green alga</name>
    <name type="synonym">Acutodesmus obliquus</name>
    <dbReference type="NCBI Taxonomy" id="3088"/>
    <lineage>
        <taxon>Eukaryota</taxon>
        <taxon>Viridiplantae</taxon>
        <taxon>Chlorophyta</taxon>
        <taxon>core chlorophytes</taxon>
        <taxon>Chlorophyceae</taxon>
        <taxon>CS clade</taxon>
        <taxon>Sphaeropleales</taxon>
        <taxon>Scenedesmaceae</taxon>
        <taxon>Tetradesmus</taxon>
    </lineage>
</organism>
<keyword evidence="16" id="KW-1185">Reference proteome</keyword>
<evidence type="ECO:0000256" key="9">
    <source>
        <dbReference type="ARBA" id="ARBA00042645"/>
    </source>
</evidence>
<evidence type="ECO:0000256" key="4">
    <source>
        <dbReference type="ARBA" id="ARBA00022946"/>
    </source>
</evidence>
<dbReference type="PANTHER" id="PTHR16138:SF7">
    <property type="entry name" value="PALMITOYL-PROTEIN THIOESTERASE ABHD10, MITOCHONDRIAL"/>
    <property type="match status" value="1"/>
</dbReference>
<evidence type="ECO:0000256" key="3">
    <source>
        <dbReference type="ARBA" id="ARBA00022801"/>
    </source>
</evidence>
<evidence type="ECO:0000256" key="5">
    <source>
        <dbReference type="ARBA" id="ARBA00023128"/>
    </source>
</evidence>
<keyword evidence="3" id="KW-0378">Hydrolase</keyword>
<dbReference type="GO" id="GO:0008474">
    <property type="term" value="F:palmitoyl-(protein) hydrolase activity"/>
    <property type="evidence" value="ECO:0007669"/>
    <property type="project" value="UniProtKB-EC"/>
</dbReference>